<dbReference type="GO" id="GO:0005737">
    <property type="term" value="C:cytoplasm"/>
    <property type="evidence" value="ECO:0007669"/>
    <property type="project" value="TreeGrafter"/>
</dbReference>
<dbReference type="Proteomes" id="UP001054857">
    <property type="component" value="Unassembled WGS sequence"/>
</dbReference>
<keyword evidence="2" id="KW-1185">Reference proteome</keyword>
<dbReference type="PANTHER" id="PTHR28110">
    <property type="entry name" value="TRANSMEMBRANE PROTEIN"/>
    <property type="match status" value="1"/>
</dbReference>
<accession>A0AAD3DTI2</accession>
<dbReference type="EMBL" id="BMAR01000015">
    <property type="protein sequence ID" value="GFR46772.1"/>
    <property type="molecule type" value="Genomic_DNA"/>
</dbReference>
<protein>
    <recommendedName>
        <fullName evidence="3">DUF218 domain-containing protein</fullName>
    </recommendedName>
</protein>
<comment type="caution">
    <text evidence="1">The sequence shown here is derived from an EMBL/GenBank/DDBJ whole genome shotgun (WGS) entry which is preliminary data.</text>
</comment>
<gene>
    <name evidence="1" type="ORF">Agub_g8400</name>
</gene>
<name>A0AAD3DTI2_9CHLO</name>
<dbReference type="InterPro" id="IPR055323">
    <property type="entry name" value="C57A10.07/YOR238W"/>
</dbReference>
<dbReference type="AlphaFoldDB" id="A0AAD3DTI2"/>
<organism evidence="1 2">
    <name type="scientific">Astrephomene gubernaculifera</name>
    <dbReference type="NCBI Taxonomy" id="47775"/>
    <lineage>
        <taxon>Eukaryota</taxon>
        <taxon>Viridiplantae</taxon>
        <taxon>Chlorophyta</taxon>
        <taxon>core chlorophytes</taxon>
        <taxon>Chlorophyceae</taxon>
        <taxon>CS clade</taxon>
        <taxon>Chlamydomonadales</taxon>
        <taxon>Astrephomenaceae</taxon>
        <taxon>Astrephomene</taxon>
    </lineage>
</organism>
<reference evidence="1 2" key="1">
    <citation type="journal article" date="2021" name="Sci. Rep.">
        <title>Genome sequencing of the multicellular alga Astrephomene provides insights into convergent evolution of germ-soma differentiation.</title>
        <authorList>
            <person name="Yamashita S."/>
            <person name="Yamamoto K."/>
            <person name="Matsuzaki R."/>
            <person name="Suzuki S."/>
            <person name="Yamaguchi H."/>
            <person name="Hirooka S."/>
            <person name="Minakuchi Y."/>
            <person name="Miyagishima S."/>
            <person name="Kawachi M."/>
            <person name="Toyoda A."/>
            <person name="Nozaki H."/>
        </authorList>
    </citation>
    <scope>NUCLEOTIDE SEQUENCE [LARGE SCALE GENOMIC DNA]</scope>
    <source>
        <strain evidence="1 2">NIES-4017</strain>
    </source>
</reference>
<sequence length="332" mass="37294">MLPVYVGHESVHSRHARAGGAQGQGAQYGYPPPQPKLSSTQRLWIRRVLRTVFVVLLLSPVWYFVRGHESKQSAELKRNRKILEAEAKLFIPAATLKNLVLVAGHAVYTGVDYSEASKESSWFLEEYQKVPGEAQSFLDHIRLGIEEAALDPEALLLFSGGQTRRAAGPRSEGLSYWVVAEAADWFGHPEVRNRTFTEEHARDSFENLLFSLCRFYELAGHYPETITVVSYTLKEARFRTLHREAVRWPLEYFRFVGTPVPPGAVGAKEGEARTVSSFAADPYGCGGELLAKRLHRDPFAVGPIHPSRCPEMRALLAYCGPDMFPGRLPWQE</sequence>
<evidence type="ECO:0008006" key="3">
    <source>
        <dbReference type="Google" id="ProtNLM"/>
    </source>
</evidence>
<evidence type="ECO:0000313" key="2">
    <source>
        <dbReference type="Proteomes" id="UP001054857"/>
    </source>
</evidence>
<evidence type="ECO:0000313" key="1">
    <source>
        <dbReference type="EMBL" id="GFR46772.1"/>
    </source>
</evidence>
<dbReference type="PANTHER" id="PTHR28110:SF1">
    <property type="entry name" value="TRANSMEMBRANE PROTEIN"/>
    <property type="match status" value="1"/>
</dbReference>
<proteinExistence type="predicted"/>